<dbReference type="PANTHER" id="PTHR30514:SF10">
    <property type="entry name" value="MURR_RPIR FAMILY TRANSCRIPTIONAL REGULATOR"/>
    <property type="match status" value="1"/>
</dbReference>
<dbReference type="InterPro" id="IPR009057">
    <property type="entry name" value="Homeodomain-like_sf"/>
</dbReference>
<dbReference type="PATRIC" id="fig|1300222.3.peg.3904"/>
<keyword evidence="2" id="KW-0238">DNA-binding</keyword>
<dbReference type="RefSeq" id="WP_003390098.1">
    <property type="nucleotide sequence ID" value="NZ_APBN01000009.1"/>
</dbReference>
<dbReference type="PROSITE" id="PS51464">
    <property type="entry name" value="SIS"/>
    <property type="match status" value="1"/>
</dbReference>
<evidence type="ECO:0000256" key="3">
    <source>
        <dbReference type="ARBA" id="ARBA00023163"/>
    </source>
</evidence>
<keyword evidence="3" id="KW-0804">Transcription</keyword>
<comment type="caution">
    <text evidence="6">The sequence shown here is derived from an EMBL/GenBank/DDBJ whole genome shotgun (WGS) entry which is preliminary data.</text>
</comment>
<feature type="domain" description="SIS" evidence="5">
    <location>
        <begin position="132"/>
        <end position="272"/>
    </location>
</feature>
<dbReference type="InterPro" id="IPR001347">
    <property type="entry name" value="SIS_dom"/>
</dbReference>
<evidence type="ECO:0000256" key="1">
    <source>
        <dbReference type="ARBA" id="ARBA00023015"/>
    </source>
</evidence>
<organism evidence="6 7">
    <name type="scientific">Brevibacillus borstelensis AK1</name>
    <dbReference type="NCBI Taxonomy" id="1300222"/>
    <lineage>
        <taxon>Bacteria</taxon>
        <taxon>Bacillati</taxon>
        <taxon>Bacillota</taxon>
        <taxon>Bacilli</taxon>
        <taxon>Bacillales</taxon>
        <taxon>Paenibacillaceae</taxon>
        <taxon>Brevibacillus</taxon>
    </lineage>
</organism>
<gene>
    <name evidence="6" type="ORF">I532_18612</name>
</gene>
<dbReference type="PANTHER" id="PTHR30514">
    <property type="entry name" value="GLUCOKINASE"/>
    <property type="match status" value="1"/>
</dbReference>
<evidence type="ECO:0000259" key="5">
    <source>
        <dbReference type="PROSITE" id="PS51464"/>
    </source>
</evidence>
<dbReference type="SUPFAM" id="SSF53697">
    <property type="entry name" value="SIS domain"/>
    <property type="match status" value="1"/>
</dbReference>
<accession>M8DW81</accession>
<evidence type="ECO:0000259" key="4">
    <source>
        <dbReference type="PROSITE" id="PS51071"/>
    </source>
</evidence>
<dbReference type="CDD" id="cd05013">
    <property type="entry name" value="SIS_RpiR"/>
    <property type="match status" value="1"/>
</dbReference>
<dbReference type="InterPro" id="IPR035472">
    <property type="entry name" value="RpiR-like_SIS"/>
</dbReference>
<keyword evidence="1" id="KW-0805">Transcription regulation</keyword>
<protein>
    <submittedName>
        <fullName evidence="6">RpiR family transcriptional regulator</fullName>
    </submittedName>
</protein>
<dbReference type="Proteomes" id="UP000012081">
    <property type="component" value="Unassembled WGS sequence"/>
</dbReference>
<dbReference type="InterPro" id="IPR000281">
    <property type="entry name" value="HTH_RpiR"/>
</dbReference>
<dbReference type="GO" id="GO:1901135">
    <property type="term" value="P:carbohydrate derivative metabolic process"/>
    <property type="evidence" value="ECO:0007669"/>
    <property type="project" value="InterPro"/>
</dbReference>
<dbReference type="Gene3D" id="1.10.10.10">
    <property type="entry name" value="Winged helix-like DNA-binding domain superfamily/Winged helix DNA-binding domain"/>
    <property type="match status" value="1"/>
</dbReference>
<sequence length="290" mass="31978">MNKPNFPWKEDQGCLARIRYMYDNFTATELNIANYILNHPKDIIHLSITQFAEMANCADASIFRFCRRLGYEGYQALKISLAADLVTPLQAIHEEVEISDNMATIAKKVFTVNAETLSDTLQVLDPDSLEQAVNAIAKADRVEFYGCGGSGPIALDAYHKFVRTGLSCIALTDSHLQIVSAGLLKPGSVVVGISHSGSSKDIIDAVQAAKEAGVTTICITDYTKSPLTKISDIVLYTSSRETLLRPESMSCRLAQISILDTLFIGVSMLREEETYDNLAKVRKLIAQKRY</sequence>
<keyword evidence="7" id="KW-1185">Reference proteome</keyword>
<dbReference type="PROSITE" id="PS51071">
    <property type="entry name" value="HTH_RPIR"/>
    <property type="match status" value="1"/>
</dbReference>
<dbReference type="AlphaFoldDB" id="M8DW81"/>
<reference evidence="6 7" key="1">
    <citation type="submission" date="2013-03" db="EMBL/GenBank/DDBJ databases">
        <title>Assembly of a new bacterial strain Brevibacillus borstelensis AK1.</title>
        <authorList>
            <person name="Rajan I."/>
            <person name="PoliReddy D."/>
            <person name="Sugumar T."/>
            <person name="Rathinam K."/>
            <person name="Alqarawi S."/>
            <person name="Khalil A.B."/>
            <person name="Sivakumar N."/>
        </authorList>
    </citation>
    <scope>NUCLEOTIDE SEQUENCE [LARGE SCALE GENOMIC DNA]</scope>
    <source>
        <strain evidence="6 7">AK1</strain>
    </source>
</reference>
<dbReference type="InterPro" id="IPR047640">
    <property type="entry name" value="RpiR-like"/>
</dbReference>
<evidence type="ECO:0000256" key="2">
    <source>
        <dbReference type="ARBA" id="ARBA00023125"/>
    </source>
</evidence>
<evidence type="ECO:0000313" key="6">
    <source>
        <dbReference type="EMBL" id="EMT51261.1"/>
    </source>
</evidence>
<dbReference type="GO" id="GO:0003700">
    <property type="term" value="F:DNA-binding transcription factor activity"/>
    <property type="evidence" value="ECO:0007669"/>
    <property type="project" value="InterPro"/>
</dbReference>
<dbReference type="SUPFAM" id="SSF46689">
    <property type="entry name" value="Homeodomain-like"/>
    <property type="match status" value="1"/>
</dbReference>
<dbReference type="STRING" id="1300222.I532_18612"/>
<dbReference type="InterPro" id="IPR036388">
    <property type="entry name" value="WH-like_DNA-bd_sf"/>
</dbReference>
<evidence type="ECO:0000313" key="7">
    <source>
        <dbReference type="Proteomes" id="UP000012081"/>
    </source>
</evidence>
<dbReference type="GO" id="GO:0003677">
    <property type="term" value="F:DNA binding"/>
    <property type="evidence" value="ECO:0007669"/>
    <property type="project" value="UniProtKB-KW"/>
</dbReference>
<feature type="domain" description="HTH rpiR-type" evidence="4">
    <location>
        <begin position="12"/>
        <end position="88"/>
    </location>
</feature>
<dbReference type="OrthoDB" id="3684496at2"/>
<dbReference type="Gene3D" id="3.40.50.10490">
    <property type="entry name" value="Glucose-6-phosphate isomerase like protein, domain 1"/>
    <property type="match status" value="1"/>
</dbReference>
<proteinExistence type="predicted"/>
<dbReference type="EMBL" id="APBN01000009">
    <property type="protein sequence ID" value="EMT51261.1"/>
    <property type="molecule type" value="Genomic_DNA"/>
</dbReference>
<dbReference type="Pfam" id="PF01380">
    <property type="entry name" value="SIS"/>
    <property type="match status" value="1"/>
</dbReference>
<dbReference type="GO" id="GO:0097367">
    <property type="term" value="F:carbohydrate derivative binding"/>
    <property type="evidence" value="ECO:0007669"/>
    <property type="project" value="InterPro"/>
</dbReference>
<dbReference type="GeneID" id="89497907"/>
<dbReference type="InterPro" id="IPR046348">
    <property type="entry name" value="SIS_dom_sf"/>
</dbReference>
<name>M8DW81_9BACL</name>
<dbReference type="Pfam" id="PF01418">
    <property type="entry name" value="HTH_6"/>
    <property type="match status" value="1"/>
</dbReference>